<dbReference type="Pfam" id="PF00374">
    <property type="entry name" value="NiFeSe_Hases"/>
    <property type="match status" value="2"/>
</dbReference>
<reference evidence="1 2" key="1">
    <citation type="submission" date="2022-11" db="EMBL/GenBank/DDBJ databases">
        <title>Draft genome sequence of Saccharopolyspora sp. WRP15-2 isolated from rhizosphere soils of wild rice in Thailand.</title>
        <authorList>
            <person name="Duangmal K."/>
            <person name="Kammanee S."/>
            <person name="Muangham S."/>
        </authorList>
    </citation>
    <scope>NUCLEOTIDE SEQUENCE [LARGE SCALE GENOMIC DNA]</scope>
    <source>
        <strain evidence="1 2">WRP15-2</strain>
    </source>
</reference>
<protein>
    <submittedName>
        <fullName evidence="1">Nickel-dependent hydrogenase large subunit</fullName>
    </submittedName>
</protein>
<keyword evidence="2" id="KW-1185">Reference proteome</keyword>
<dbReference type="InterPro" id="IPR001501">
    <property type="entry name" value="Ni-dep_hyd_lsu"/>
</dbReference>
<gene>
    <name evidence="1" type="ORF">OU415_07210</name>
</gene>
<dbReference type="RefSeq" id="WP_270947795.1">
    <property type="nucleotide sequence ID" value="NZ_JAQGLA010000007.1"/>
</dbReference>
<sequence length="589" mass="66520">MSAEQRNLVEVEFDPITRIVGNLGIYTKVDFDNDEVVECRSTSSVFRGYSVFMKGKDPRDSHFITSRICGICGDNHAVCSIYAQNMAYGVKSPPLAEWIVNLGEAAEFMFDHTIFQDNMVFVDYCEKMVSETNPSMLRRAEQTEAPRGHIHGYRTIADIMRSYNPFEGETYKAALAVSRVTREMCCLMEGRHVHPSTLYPGGVGTVATPQLFTDYQVRLVRVLDFIKRAVAMNDDVFDFFYEALPGYEEVGRRRTMLGCWGSFQDPDVVDYDYRNMTEWGRAMYVSPGIVLDNELLTTDLVEINLGMRILLGSSYYEDWVNEQTFVQQDSLGNPVDQRHPWNQTTLPQPQKRDLDGGRYSWVMSPRWFDKRTGDHLALDTGGGAIARLWATALAGQVNTPYVRSTGHSVQIDLGKGQSTSEMQLEWTPPRFPNTLERNRARIYFVAYAAAMAQYFLDRALAEVRSGNTKVFEDFDVPDEAIGVGFHEAVRGVLSHHLVIKDGKIANYHPYPPTPWNASPRDSYGTPGPYEDAVQGMPIFEENGREDFKGIDIMRTVRSFDPCLPCGVHMYLGGGRVLERTHSPMFGAGA</sequence>
<dbReference type="InterPro" id="IPR050867">
    <property type="entry name" value="NiFe/NiFeSe_hydrgnase_LSU"/>
</dbReference>
<organism evidence="1 2">
    <name type="scientific">Saccharopolyspora oryzae</name>
    <dbReference type="NCBI Taxonomy" id="2997343"/>
    <lineage>
        <taxon>Bacteria</taxon>
        <taxon>Bacillati</taxon>
        <taxon>Actinomycetota</taxon>
        <taxon>Actinomycetes</taxon>
        <taxon>Pseudonocardiales</taxon>
        <taxon>Pseudonocardiaceae</taxon>
        <taxon>Saccharopolyspora</taxon>
    </lineage>
</organism>
<evidence type="ECO:0000313" key="2">
    <source>
        <dbReference type="Proteomes" id="UP001210380"/>
    </source>
</evidence>
<comment type="caution">
    <text evidence="1">The sequence shown here is derived from an EMBL/GenBank/DDBJ whole genome shotgun (WGS) entry which is preliminary data.</text>
</comment>
<evidence type="ECO:0000313" key="1">
    <source>
        <dbReference type="EMBL" id="MDA3625217.1"/>
    </source>
</evidence>
<dbReference type="PANTHER" id="PTHR42958">
    <property type="entry name" value="HYDROGENASE-2 LARGE CHAIN"/>
    <property type="match status" value="1"/>
</dbReference>
<dbReference type="InterPro" id="IPR029014">
    <property type="entry name" value="NiFe-Hase_large"/>
</dbReference>
<dbReference type="Proteomes" id="UP001210380">
    <property type="component" value="Unassembled WGS sequence"/>
</dbReference>
<dbReference type="EMBL" id="JAQGLA010000007">
    <property type="protein sequence ID" value="MDA3625217.1"/>
    <property type="molecule type" value="Genomic_DNA"/>
</dbReference>
<dbReference type="PANTHER" id="PTHR42958:SF2">
    <property type="entry name" value="UPTAKE HYDROGENASE LARGE SUBUNIT"/>
    <property type="match status" value="1"/>
</dbReference>
<name>A0ABT4UVX0_9PSEU</name>
<dbReference type="Gene3D" id="1.10.645.10">
    <property type="entry name" value="Cytochrome-c3 Hydrogenase, chain B"/>
    <property type="match status" value="1"/>
</dbReference>
<proteinExistence type="predicted"/>
<accession>A0ABT4UVX0</accession>
<dbReference type="SUPFAM" id="SSF56762">
    <property type="entry name" value="HydB/Nqo4-like"/>
    <property type="match status" value="1"/>
</dbReference>